<reference evidence="3" key="2">
    <citation type="submission" date="2015-08" db="UniProtKB">
        <authorList>
            <consortium name="WormBaseParasite"/>
        </authorList>
    </citation>
    <scope>IDENTIFICATION</scope>
</reference>
<dbReference type="AlphaFoldDB" id="A0A0K0EUP3"/>
<proteinExistence type="predicted"/>
<keyword evidence="1" id="KW-0812">Transmembrane</keyword>
<protein>
    <submittedName>
        <fullName evidence="3">Uncharacterized protein</fullName>
    </submittedName>
</protein>
<keyword evidence="2" id="KW-1185">Reference proteome</keyword>
<keyword evidence="1" id="KW-1133">Transmembrane helix</keyword>
<feature type="transmembrane region" description="Helical" evidence="1">
    <location>
        <begin position="56"/>
        <end position="79"/>
    </location>
</feature>
<keyword evidence="1" id="KW-0472">Membrane</keyword>
<dbReference type="WBParaSite" id="SVE_0023700.1">
    <property type="protein sequence ID" value="SVE_0023700.1"/>
    <property type="gene ID" value="SVE_0023700"/>
</dbReference>
<organism evidence="2 3">
    <name type="scientific">Strongyloides venezuelensis</name>
    <name type="common">Threadworm</name>
    <dbReference type="NCBI Taxonomy" id="75913"/>
    <lineage>
        <taxon>Eukaryota</taxon>
        <taxon>Metazoa</taxon>
        <taxon>Ecdysozoa</taxon>
        <taxon>Nematoda</taxon>
        <taxon>Chromadorea</taxon>
        <taxon>Rhabditida</taxon>
        <taxon>Tylenchina</taxon>
        <taxon>Panagrolaimomorpha</taxon>
        <taxon>Strongyloidoidea</taxon>
        <taxon>Strongyloididae</taxon>
        <taxon>Strongyloides</taxon>
    </lineage>
</organism>
<name>A0A0K0EUP3_STRVS</name>
<evidence type="ECO:0000313" key="2">
    <source>
        <dbReference type="Proteomes" id="UP000035680"/>
    </source>
</evidence>
<sequence length="208" mass="23758">MDYLSSKESFQTLSGVSSSESFLSSLEVVINGRKNTDFAPYLRRTLSPLPPSLASFLFYALIYIHFHLLMLIIVLRVVVDNHVMKMGKVQHFYERLKDCSLNKDLVSSVVERIMDIPKNVYLSQVTINNKTADEETIKNGSNIMFPNRSPSSNIFDEIENTNPNDFHDFDSNTNDNDDFKDVSSELINTENVLYNNDNIQTLNTSQEV</sequence>
<dbReference type="Proteomes" id="UP000035680">
    <property type="component" value="Unassembled WGS sequence"/>
</dbReference>
<accession>A0A0K0EUP3</accession>
<reference evidence="2" key="1">
    <citation type="submission" date="2014-07" db="EMBL/GenBank/DDBJ databases">
        <authorList>
            <person name="Martin A.A"/>
            <person name="De Silva N."/>
        </authorList>
    </citation>
    <scope>NUCLEOTIDE SEQUENCE</scope>
</reference>
<evidence type="ECO:0000313" key="3">
    <source>
        <dbReference type="WBParaSite" id="SVE_0023700.1"/>
    </source>
</evidence>
<evidence type="ECO:0000256" key="1">
    <source>
        <dbReference type="SAM" id="Phobius"/>
    </source>
</evidence>